<evidence type="ECO:0000256" key="3">
    <source>
        <dbReference type="ARBA" id="ARBA00022452"/>
    </source>
</evidence>
<dbReference type="SUPFAM" id="SSF49464">
    <property type="entry name" value="Carboxypeptidase regulatory domain-like"/>
    <property type="match status" value="1"/>
</dbReference>
<dbReference type="SUPFAM" id="SSF56935">
    <property type="entry name" value="Porins"/>
    <property type="match status" value="1"/>
</dbReference>
<evidence type="ECO:0000259" key="8">
    <source>
        <dbReference type="Pfam" id="PF07715"/>
    </source>
</evidence>
<reference evidence="10" key="1">
    <citation type="submission" date="2016-10" db="EMBL/GenBank/DDBJ databases">
        <authorList>
            <person name="Varghese N."/>
            <person name="Submissions S."/>
        </authorList>
    </citation>
    <scope>NUCLEOTIDE SEQUENCE [LARGE SCALE GENOMIC DNA]</scope>
    <source>
        <strain evidence="10">DSM 24740</strain>
    </source>
</reference>
<protein>
    <submittedName>
        <fullName evidence="9">Outer membrane receptor proteins, mostly Fe transport</fullName>
    </submittedName>
</protein>
<keyword evidence="10" id="KW-1185">Reference proteome</keyword>
<dbReference type="EMBL" id="FOFB01000002">
    <property type="protein sequence ID" value="SEP77322.1"/>
    <property type="molecule type" value="Genomic_DNA"/>
</dbReference>
<dbReference type="Gene3D" id="2.60.40.1120">
    <property type="entry name" value="Carboxypeptidase-like, regulatory domain"/>
    <property type="match status" value="1"/>
</dbReference>
<keyword evidence="4" id="KW-0812">Transmembrane</keyword>
<evidence type="ECO:0000256" key="1">
    <source>
        <dbReference type="ARBA" id="ARBA00004571"/>
    </source>
</evidence>
<keyword evidence="6" id="KW-0472">Membrane</keyword>
<dbReference type="InterPro" id="IPR012910">
    <property type="entry name" value="Plug_dom"/>
</dbReference>
<dbReference type="Pfam" id="PF07715">
    <property type="entry name" value="Plug"/>
    <property type="match status" value="1"/>
</dbReference>
<dbReference type="InterPro" id="IPR039426">
    <property type="entry name" value="TonB-dep_rcpt-like"/>
</dbReference>
<dbReference type="GO" id="GO:0009279">
    <property type="term" value="C:cell outer membrane"/>
    <property type="evidence" value="ECO:0007669"/>
    <property type="project" value="UniProtKB-SubCell"/>
</dbReference>
<dbReference type="InterPro" id="IPR036942">
    <property type="entry name" value="Beta-barrel_TonB_sf"/>
</dbReference>
<keyword evidence="5" id="KW-0732">Signal</keyword>
<evidence type="ECO:0000256" key="5">
    <source>
        <dbReference type="ARBA" id="ARBA00022729"/>
    </source>
</evidence>
<dbReference type="Gene3D" id="2.40.170.20">
    <property type="entry name" value="TonB-dependent receptor, beta-barrel domain"/>
    <property type="match status" value="1"/>
</dbReference>
<dbReference type="Gene3D" id="2.170.130.10">
    <property type="entry name" value="TonB-dependent receptor, plug domain"/>
    <property type="match status" value="1"/>
</dbReference>
<keyword evidence="7" id="KW-0998">Cell outer membrane</keyword>
<evidence type="ECO:0000313" key="10">
    <source>
        <dbReference type="Proteomes" id="UP000199021"/>
    </source>
</evidence>
<feature type="domain" description="TonB-dependent receptor plug" evidence="8">
    <location>
        <begin position="159"/>
        <end position="249"/>
    </location>
</feature>
<dbReference type="GO" id="GO:0044718">
    <property type="term" value="P:siderophore transmembrane transport"/>
    <property type="evidence" value="ECO:0007669"/>
    <property type="project" value="TreeGrafter"/>
</dbReference>
<dbReference type="Pfam" id="PF13715">
    <property type="entry name" value="CarbopepD_reg_2"/>
    <property type="match status" value="1"/>
</dbReference>
<dbReference type="PANTHER" id="PTHR30069">
    <property type="entry name" value="TONB-DEPENDENT OUTER MEMBRANE RECEPTOR"/>
    <property type="match status" value="1"/>
</dbReference>
<evidence type="ECO:0000313" key="9">
    <source>
        <dbReference type="EMBL" id="SEP77322.1"/>
    </source>
</evidence>
<dbReference type="OrthoDB" id="1075473at2"/>
<dbReference type="RefSeq" id="WP_090165321.1">
    <property type="nucleotide sequence ID" value="NZ_FOFB01000002.1"/>
</dbReference>
<evidence type="ECO:0000256" key="7">
    <source>
        <dbReference type="ARBA" id="ARBA00023237"/>
    </source>
</evidence>
<dbReference type="GO" id="GO:0015344">
    <property type="term" value="F:siderophore uptake transmembrane transporter activity"/>
    <property type="evidence" value="ECO:0007669"/>
    <property type="project" value="TreeGrafter"/>
</dbReference>
<dbReference type="InterPro" id="IPR037066">
    <property type="entry name" value="Plug_dom_sf"/>
</dbReference>
<gene>
    <name evidence="9" type="ORF">SAMN05444359_102137</name>
</gene>
<keyword evidence="9" id="KW-0675">Receptor</keyword>
<keyword evidence="2" id="KW-0813">Transport</keyword>
<dbReference type="Proteomes" id="UP000199021">
    <property type="component" value="Unassembled WGS sequence"/>
</dbReference>
<proteinExistence type="predicted"/>
<evidence type="ECO:0000256" key="4">
    <source>
        <dbReference type="ARBA" id="ARBA00022692"/>
    </source>
</evidence>
<dbReference type="InterPro" id="IPR008969">
    <property type="entry name" value="CarboxyPept-like_regulatory"/>
</dbReference>
<dbReference type="AlphaFoldDB" id="A0A1H9AKI0"/>
<evidence type="ECO:0000256" key="2">
    <source>
        <dbReference type="ARBA" id="ARBA00022448"/>
    </source>
</evidence>
<accession>A0A1H9AKI0</accession>
<dbReference type="STRING" id="478744.SAMN05444359_102137"/>
<keyword evidence="3" id="KW-1134">Transmembrane beta strand</keyword>
<organism evidence="9 10">
    <name type="scientific">Neolewinella agarilytica</name>
    <dbReference type="NCBI Taxonomy" id="478744"/>
    <lineage>
        <taxon>Bacteria</taxon>
        <taxon>Pseudomonadati</taxon>
        <taxon>Bacteroidota</taxon>
        <taxon>Saprospiria</taxon>
        <taxon>Saprospirales</taxon>
        <taxon>Lewinellaceae</taxon>
        <taxon>Neolewinella</taxon>
    </lineage>
</organism>
<comment type="subcellular location">
    <subcellularLocation>
        <location evidence="1">Cell outer membrane</location>
        <topology evidence="1">Multi-pass membrane protein</topology>
    </subcellularLocation>
</comment>
<evidence type="ECO:0000256" key="6">
    <source>
        <dbReference type="ARBA" id="ARBA00023136"/>
    </source>
</evidence>
<sequence>MILIQLLPKLHNSLTHSKIPALAFWLVLIIVGGQQIFAQAAEDFSAPDKTVIYGKVHDKKGEPLIGVSLQVEGTYDGTVTDLDGSFHFSTAATGGARLIVSMFGFENVERNLSLAGTDSVTVDIEFGKETLSLEQVVVSDVRQIHTTDKARTTQLNRVEALTTAVDGNVQSAFQTMAGVQPAATTSGLFIRGGSGRESQAFVDGMLVDNFNYSSPSNTAGSARFSANMFKGTFLSTGGFSAKYGQAISGALVLETTDIPNKSSADIGISPLFGEAGFEKVNRKGNFSVGATGKYQNLGLFLRLMPSRKSFTQYPVTYEGTANVKWAPVEGTLIKSFGSIGDSKIGIFDQNLDNPTISDHTQLKNKNVFWQSTISHELSNQWTLTGGMGYGKRFTNVHQFISEEDLLPIEAGEFIREENMLSQARINLNHRHKSQTFDLGAEIQHRRDLIDVEEFTGIFNDTYGAAFIERAGTLFGRLHGRAGLRVEYSDLLSQTNFAPRMNLNYILGSKEQLFASWGVYHQRPATQQLYLTGGNLNFERAKHFTFGYNRNENKRSFRAELYRKEYDQLVLFDTDLENPSYNNTGKGYARGLDVFYRDRSLNKGTDIWLTYSYLDSERRYSHYPVSAQPNFAAKHVGNIVVKHFFQKQMINLSSTYTIGSGRPYYNPNRPLGEFNSDRTKTYHNVNFNIAYLPKSKKSFSVIVLTVYNAFNFEQTLNYEYSANDFNIRRAIGPLTERYLFLGYFVNFGIDRTDDIINQQLN</sequence>
<name>A0A1H9AKI0_9BACT</name>
<dbReference type="PANTHER" id="PTHR30069:SF29">
    <property type="entry name" value="HEMOGLOBIN AND HEMOGLOBIN-HAPTOGLOBIN-BINDING PROTEIN 1-RELATED"/>
    <property type="match status" value="1"/>
</dbReference>
<dbReference type="InParanoid" id="A0A1H9AKI0"/>